<dbReference type="Gene3D" id="3.40.190.290">
    <property type="match status" value="1"/>
</dbReference>
<dbReference type="Pfam" id="PF00126">
    <property type="entry name" value="HTH_1"/>
    <property type="match status" value="1"/>
</dbReference>
<dbReference type="InterPro" id="IPR036388">
    <property type="entry name" value="WH-like_DNA-bd_sf"/>
</dbReference>
<dbReference type="PANTHER" id="PTHR30537:SF3">
    <property type="entry name" value="TRANSCRIPTIONAL REGULATORY PROTEIN"/>
    <property type="match status" value="1"/>
</dbReference>
<feature type="domain" description="HTH lysR-type" evidence="5">
    <location>
        <begin position="8"/>
        <end position="65"/>
    </location>
</feature>
<keyword evidence="4" id="KW-0804">Transcription</keyword>
<evidence type="ECO:0000259" key="5">
    <source>
        <dbReference type="PROSITE" id="PS50931"/>
    </source>
</evidence>
<keyword evidence="7" id="KW-1185">Reference proteome</keyword>
<dbReference type="AlphaFoldDB" id="A0A3L7AHT2"/>
<proteinExistence type="inferred from homology"/>
<gene>
    <name evidence="6" type="ORF">D9R14_06720</name>
</gene>
<evidence type="ECO:0000256" key="3">
    <source>
        <dbReference type="ARBA" id="ARBA00023125"/>
    </source>
</evidence>
<accession>A0A3L7AHT2</accession>
<name>A0A3L7AHT2_9HYPH</name>
<protein>
    <submittedName>
        <fullName evidence="6">LysR family transcriptional regulator</fullName>
    </submittedName>
</protein>
<keyword evidence="2" id="KW-0805">Transcription regulation</keyword>
<dbReference type="Gene3D" id="1.10.10.10">
    <property type="entry name" value="Winged helix-like DNA-binding domain superfamily/Winged helix DNA-binding domain"/>
    <property type="match status" value="1"/>
</dbReference>
<comment type="caution">
    <text evidence="6">The sequence shown here is derived from an EMBL/GenBank/DDBJ whole genome shotgun (WGS) entry which is preliminary data.</text>
</comment>
<dbReference type="OrthoDB" id="9796526at2"/>
<dbReference type="GO" id="GO:0006351">
    <property type="term" value="P:DNA-templated transcription"/>
    <property type="evidence" value="ECO:0007669"/>
    <property type="project" value="TreeGrafter"/>
</dbReference>
<dbReference type="Pfam" id="PF03466">
    <property type="entry name" value="LysR_substrate"/>
    <property type="match status" value="1"/>
</dbReference>
<organism evidence="6 7">
    <name type="scientific">Xanthobacter tagetidis</name>
    <dbReference type="NCBI Taxonomy" id="60216"/>
    <lineage>
        <taxon>Bacteria</taxon>
        <taxon>Pseudomonadati</taxon>
        <taxon>Pseudomonadota</taxon>
        <taxon>Alphaproteobacteria</taxon>
        <taxon>Hyphomicrobiales</taxon>
        <taxon>Xanthobacteraceae</taxon>
        <taxon>Xanthobacter</taxon>
    </lineage>
</organism>
<dbReference type="SUPFAM" id="SSF46785">
    <property type="entry name" value="Winged helix' DNA-binding domain"/>
    <property type="match status" value="1"/>
</dbReference>
<dbReference type="PROSITE" id="PS50931">
    <property type="entry name" value="HTH_LYSR"/>
    <property type="match status" value="1"/>
</dbReference>
<dbReference type="GO" id="GO:0043565">
    <property type="term" value="F:sequence-specific DNA binding"/>
    <property type="evidence" value="ECO:0007669"/>
    <property type="project" value="TreeGrafter"/>
</dbReference>
<dbReference type="InterPro" id="IPR036390">
    <property type="entry name" value="WH_DNA-bd_sf"/>
</dbReference>
<evidence type="ECO:0000313" key="7">
    <source>
        <dbReference type="Proteomes" id="UP000269692"/>
    </source>
</evidence>
<keyword evidence="3" id="KW-0238">DNA-binding</keyword>
<evidence type="ECO:0000256" key="4">
    <source>
        <dbReference type="ARBA" id="ARBA00023163"/>
    </source>
</evidence>
<evidence type="ECO:0000256" key="2">
    <source>
        <dbReference type="ARBA" id="ARBA00023015"/>
    </source>
</evidence>
<dbReference type="InterPro" id="IPR005119">
    <property type="entry name" value="LysR_subst-bd"/>
</dbReference>
<sequence>MHECKQMIPWDDFRLVRAIAETGSLAGAAEQLSVNHSTVFRRLGALESQLGARLFERSRAGYQPTPTGEEMVRLAERMAEEVNAVERRITGQDLRPSGELRVTTNDTLLVHLLTPIFASFRKAYPEIHLDIVVANPSLNLSKRDADVAIRASDRPGDTLVGRRIASIAWAVYGRPGDCKGALEAPDFRRHDWLGYAEPLNGIKAAKWLRERVGEEKIVYRVNTVLGLAEAVAAGIGLGLLPCMIAERVAGLVRVLPPQPELEAGLWLLTHPDIKATARVRAFMDHAARELGRLKPLIEGHGENGAAKAEAPAA</sequence>
<dbReference type="InterPro" id="IPR058163">
    <property type="entry name" value="LysR-type_TF_proteobact-type"/>
</dbReference>
<dbReference type="Proteomes" id="UP000269692">
    <property type="component" value="Unassembled WGS sequence"/>
</dbReference>
<dbReference type="GO" id="GO:0003700">
    <property type="term" value="F:DNA-binding transcription factor activity"/>
    <property type="evidence" value="ECO:0007669"/>
    <property type="project" value="InterPro"/>
</dbReference>
<evidence type="ECO:0000256" key="1">
    <source>
        <dbReference type="ARBA" id="ARBA00009437"/>
    </source>
</evidence>
<dbReference type="InterPro" id="IPR000847">
    <property type="entry name" value="LysR_HTH_N"/>
</dbReference>
<dbReference type="PANTHER" id="PTHR30537">
    <property type="entry name" value="HTH-TYPE TRANSCRIPTIONAL REGULATOR"/>
    <property type="match status" value="1"/>
</dbReference>
<dbReference type="SUPFAM" id="SSF53850">
    <property type="entry name" value="Periplasmic binding protein-like II"/>
    <property type="match status" value="1"/>
</dbReference>
<dbReference type="EMBL" id="RCTF01000004">
    <property type="protein sequence ID" value="RLP80046.1"/>
    <property type="molecule type" value="Genomic_DNA"/>
</dbReference>
<evidence type="ECO:0000313" key="6">
    <source>
        <dbReference type="EMBL" id="RLP80046.1"/>
    </source>
</evidence>
<reference evidence="6 7" key="1">
    <citation type="submission" date="2018-10" db="EMBL/GenBank/DDBJ databases">
        <title>Xanthobacter tagetidis genome sequencing and assembly.</title>
        <authorList>
            <person name="Maclea K.S."/>
            <person name="Goen A.E."/>
            <person name="Fatima S.A."/>
        </authorList>
    </citation>
    <scope>NUCLEOTIDE SEQUENCE [LARGE SCALE GENOMIC DNA]</scope>
    <source>
        <strain evidence="6 7">ATCC 700314</strain>
    </source>
</reference>
<comment type="similarity">
    <text evidence="1">Belongs to the LysR transcriptional regulatory family.</text>
</comment>